<evidence type="ECO:0000313" key="2">
    <source>
        <dbReference type="Proteomes" id="UP001501588"/>
    </source>
</evidence>
<protein>
    <recommendedName>
        <fullName evidence="3">Aminoglycoside phosphotransferase domain-containing protein</fullName>
    </recommendedName>
</protein>
<dbReference type="Proteomes" id="UP001501588">
    <property type="component" value="Unassembled WGS sequence"/>
</dbReference>
<organism evidence="1 2">
    <name type="scientific">Craurococcus roseus</name>
    <dbReference type="NCBI Taxonomy" id="77585"/>
    <lineage>
        <taxon>Bacteria</taxon>
        <taxon>Pseudomonadati</taxon>
        <taxon>Pseudomonadota</taxon>
        <taxon>Alphaproteobacteria</taxon>
        <taxon>Acetobacterales</taxon>
        <taxon>Acetobacteraceae</taxon>
        <taxon>Craurococcus</taxon>
    </lineage>
</organism>
<evidence type="ECO:0008006" key="3">
    <source>
        <dbReference type="Google" id="ProtNLM"/>
    </source>
</evidence>
<keyword evidence="2" id="KW-1185">Reference proteome</keyword>
<comment type="caution">
    <text evidence="1">The sequence shown here is derived from an EMBL/GenBank/DDBJ whole genome shotgun (WGS) entry which is preliminary data.</text>
</comment>
<gene>
    <name evidence="1" type="ORF">GCM10009416_21760</name>
</gene>
<name>A0ABN1F6H2_9PROT</name>
<proteinExistence type="predicted"/>
<accession>A0ABN1F6H2</accession>
<sequence length="576" mass="61266">MEDARAKLAGIARGLRDAEAMPAGIARHGALVAAFIEAGELAQGVADAAFDANGGRDARSPAGDAATALLTRLAAAVRLSWGSAFARFDPVRVEAAFDAAPPLPETLRTKRAEGFAFYALYPEAYLEAAQAAGFPLGSRVRVVGIRSIGVALGALVAAASEAPPPVTLRPVGHPFRRELSLSQGLEAELLADPPTAFAVADEGPGLSGSSFGAVADFLEDRGVPPGRIHFFPSHGGEPGPRAAPRHRARWAGAHRHVVGFDALAGHRLPSWVEDLVGAPVGPLEELSGGAWRRLRYPREAGWPPVNAQAERRKFLLRACGGGTWLLKFAGLGREGERKLERARALHSAGLSPAVAGFRHGFLVEEWVGDARPFHRGAHDAARLAERVGRYLGFRARCFPAGAGQGATLAALRRMARHNVGEGMGEEWARRLEERTAGLESFEPRLRRIETDNRLHAWEWLPLPDGRLLKADALDHHAAHDLVGCQDVAWDVAGAVCELGLEEDRGALLAAVAREAGRAVEPGLVRALTPCYLAFQLGACVMAAQVAAPEEAARLRADTERYAALLRRALGDGEVPG</sequence>
<evidence type="ECO:0000313" key="1">
    <source>
        <dbReference type="EMBL" id="GAA0582999.1"/>
    </source>
</evidence>
<dbReference type="EMBL" id="BAAAFZ010000026">
    <property type="protein sequence ID" value="GAA0582999.1"/>
    <property type="molecule type" value="Genomic_DNA"/>
</dbReference>
<reference evidence="1 2" key="1">
    <citation type="journal article" date="2019" name="Int. J. Syst. Evol. Microbiol.">
        <title>The Global Catalogue of Microorganisms (GCM) 10K type strain sequencing project: providing services to taxonomists for standard genome sequencing and annotation.</title>
        <authorList>
            <consortium name="The Broad Institute Genomics Platform"/>
            <consortium name="The Broad Institute Genome Sequencing Center for Infectious Disease"/>
            <person name="Wu L."/>
            <person name="Ma J."/>
        </authorList>
    </citation>
    <scope>NUCLEOTIDE SEQUENCE [LARGE SCALE GENOMIC DNA]</scope>
    <source>
        <strain evidence="1 2">JCM 9933</strain>
    </source>
</reference>